<dbReference type="AlphaFoldDB" id="A0A5M6IU87"/>
<reference evidence="1 2" key="1">
    <citation type="submission" date="2019-09" db="EMBL/GenBank/DDBJ databases">
        <title>Genome sequence of Rhodovastum atsumiense, a diverse member of the Acetobacteraceae family of non-sulfur purple photosynthetic bacteria.</title>
        <authorList>
            <person name="Meyer T."/>
            <person name="Kyndt J."/>
        </authorList>
    </citation>
    <scope>NUCLEOTIDE SEQUENCE [LARGE SCALE GENOMIC DNA]</scope>
    <source>
        <strain evidence="1 2">DSM 21279</strain>
    </source>
</reference>
<proteinExistence type="predicted"/>
<protein>
    <submittedName>
        <fullName evidence="1">Uncharacterized protein</fullName>
    </submittedName>
</protein>
<evidence type="ECO:0000313" key="2">
    <source>
        <dbReference type="Proteomes" id="UP000325255"/>
    </source>
</evidence>
<organism evidence="1 2">
    <name type="scientific">Rhodovastum atsumiense</name>
    <dbReference type="NCBI Taxonomy" id="504468"/>
    <lineage>
        <taxon>Bacteria</taxon>
        <taxon>Pseudomonadati</taxon>
        <taxon>Pseudomonadota</taxon>
        <taxon>Alphaproteobacteria</taxon>
        <taxon>Acetobacterales</taxon>
        <taxon>Acetobacteraceae</taxon>
        <taxon>Rhodovastum</taxon>
    </lineage>
</organism>
<dbReference type="Proteomes" id="UP000325255">
    <property type="component" value="Unassembled WGS sequence"/>
</dbReference>
<dbReference type="EMBL" id="VWPK01000017">
    <property type="protein sequence ID" value="KAA5611886.1"/>
    <property type="molecule type" value="Genomic_DNA"/>
</dbReference>
<evidence type="ECO:0000313" key="1">
    <source>
        <dbReference type="EMBL" id="KAA5611886.1"/>
    </source>
</evidence>
<keyword evidence="2" id="KW-1185">Reference proteome</keyword>
<accession>A0A5M6IU87</accession>
<comment type="caution">
    <text evidence="1">The sequence shown here is derived from an EMBL/GenBank/DDBJ whole genome shotgun (WGS) entry which is preliminary data.</text>
</comment>
<dbReference type="OrthoDB" id="7272469at2"/>
<name>A0A5M6IU87_9PROT</name>
<sequence>MATGDRDDMLARIRRVLPKRWFADDTPILDGLLSAFAEAWASVYSLQDYVRRQARIATATSEWAIFDQLQFISTDFLGDRLLRKDGESDGRFRERIKREILRARATRPAMSGALFDLTGYEPRIVEPWRPQDCGGWRMPSAVGYGRAGAWGSRALHHQAFVTAYRPPSPVGGARRIAGWRANSASWRGGWWGWTDRATVKAEVSDADIRAAVAATKAAGTLVWLRIDNKPPGTGGSRLDQDFILDVSRLT</sequence>
<gene>
    <name evidence="1" type="ORF">F1189_12705</name>
</gene>
<dbReference type="RefSeq" id="WP_150041176.1">
    <property type="nucleotide sequence ID" value="NZ_OW485605.1"/>
</dbReference>